<dbReference type="EMBL" id="JBIYDN010000017">
    <property type="protein sequence ID" value="MFK4445038.1"/>
    <property type="molecule type" value="Genomic_DNA"/>
</dbReference>
<sequence>MTEYVFPAPQTVTVPVTGSSAAFPVRRVFCVGRNYADHAREMGANPDREPPFFFTKPADAVVPATGTLAYPMLTEDLHHEIEMVIAIGQEGRQIDPQNALSYVFGYCVGVDLTRRDLQAVAKKMSRPWDWAKSFDESAPVTPIRRTADIGHPGNGRIWLSVNGETRQTGDLGDMIWPVADIISQVSQAVVIKPGDLIFTGTPAGVGALKPGDKVAGGVDGIAEFHFEIGNAQG</sequence>
<keyword evidence="4" id="KW-1185">Reference proteome</keyword>
<accession>A0ABW8MMY6</accession>
<evidence type="ECO:0000256" key="1">
    <source>
        <dbReference type="ARBA" id="ARBA00022723"/>
    </source>
</evidence>
<dbReference type="SUPFAM" id="SSF56529">
    <property type="entry name" value="FAH"/>
    <property type="match status" value="1"/>
</dbReference>
<dbReference type="PANTHER" id="PTHR11820">
    <property type="entry name" value="ACYLPYRUVASE"/>
    <property type="match status" value="1"/>
</dbReference>
<organism evidence="3 4">
    <name type="scientific">Caballeronia udeis</name>
    <dbReference type="NCBI Taxonomy" id="1232866"/>
    <lineage>
        <taxon>Bacteria</taxon>
        <taxon>Pseudomonadati</taxon>
        <taxon>Pseudomonadota</taxon>
        <taxon>Betaproteobacteria</taxon>
        <taxon>Burkholderiales</taxon>
        <taxon>Burkholderiaceae</taxon>
        <taxon>Caballeronia</taxon>
    </lineage>
</organism>
<reference evidence="3 4" key="1">
    <citation type="submission" date="2024-11" db="EMBL/GenBank/DDBJ databases">
        <title>Using genomics to understand microbial adaptation to soil warming.</title>
        <authorList>
            <person name="Deangelis K.M. PhD."/>
        </authorList>
    </citation>
    <scope>NUCLEOTIDE SEQUENCE [LARGE SCALE GENOMIC DNA]</scope>
    <source>
        <strain evidence="3 4">GAS97</strain>
    </source>
</reference>
<name>A0ABW8MMY6_9BURK</name>
<evidence type="ECO:0000313" key="3">
    <source>
        <dbReference type="EMBL" id="MFK4445038.1"/>
    </source>
</evidence>
<dbReference type="InterPro" id="IPR011234">
    <property type="entry name" value="Fumarylacetoacetase-like_C"/>
</dbReference>
<keyword evidence="3" id="KW-0378">Hydrolase</keyword>
<comment type="caution">
    <text evidence="3">The sequence shown here is derived from an EMBL/GenBank/DDBJ whole genome shotgun (WGS) entry which is preliminary data.</text>
</comment>
<dbReference type="InterPro" id="IPR036663">
    <property type="entry name" value="Fumarylacetoacetase_C_sf"/>
</dbReference>
<feature type="domain" description="Fumarylacetoacetase-like C-terminal" evidence="2">
    <location>
        <begin position="28"/>
        <end position="224"/>
    </location>
</feature>
<gene>
    <name evidence="3" type="ORF">ABH943_005060</name>
</gene>
<proteinExistence type="predicted"/>
<keyword evidence="1" id="KW-0479">Metal-binding</keyword>
<dbReference type="GO" id="GO:0034545">
    <property type="term" value="F:fumarylpyruvate hydrolase activity"/>
    <property type="evidence" value="ECO:0007669"/>
    <property type="project" value="UniProtKB-EC"/>
</dbReference>
<evidence type="ECO:0000259" key="2">
    <source>
        <dbReference type="Pfam" id="PF01557"/>
    </source>
</evidence>
<dbReference type="Pfam" id="PF01557">
    <property type="entry name" value="FAA_hydrolase"/>
    <property type="match status" value="1"/>
</dbReference>
<dbReference type="Proteomes" id="UP001620514">
    <property type="component" value="Unassembled WGS sequence"/>
</dbReference>
<dbReference type="PANTHER" id="PTHR11820:SF90">
    <property type="entry name" value="FLUTATHIONE S-TRANSFERASE"/>
    <property type="match status" value="1"/>
</dbReference>
<dbReference type="RefSeq" id="WP_404610087.1">
    <property type="nucleotide sequence ID" value="NZ_JBIYDN010000017.1"/>
</dbReference>
<dbReference type="Gene3D" id="3.90.850.10">
    <property type="entry name" value="Fumarylacetoacetase-like, C-terminal domain"/>
    <property type="match status" value="1"/>
</dbReference>
<dbReference type="EC" id="3.7.1.20" evidence="3"/>
<protein>
    <submittedName>
        <fullName evidence="3">Fumarylpyruvate hydrolase</fullName>
        <ecNumber evidence="3">3.7.1.20</ecNumber>
    </submittedName>
</protein>
<evidence type="ECO:0000313" key="4">
    <source>
        <dbReference type="Proteomes" id="UP001620514"/>
    </source>
</evidence>